<evidence type="ECO:0000313" key="2">
    <source>
        <dbReference type="EMBL" id="DAD73936.1"/>
    </source>
</evidence>
<dbReference type="InterPro" id="IPR013378">
    <property type="entry name" value="InlB-like_B-rpt"/>
</dbReference>
<accession>A0A8S5LVJ6</accession>
<dbReference type="EMBL" id="BK014748">
    <property type="protein sequence ID" value="DAD73936.1"/>
    <property type="molecule type" value="Genomic_DNA"/>
</dbReference>
<dbReference type="InterPro" id="IPR042229">
    <property type="entry name" value="Listeria/Bacterioides_rpt_sf"/>
</dbReference>
<proteinExistence type="predicted"/>
<dbReference type="Gene3D" id="2.60.40.4270">
    <property type="entry name" value="Listeria-Bacteroides repeat domain"/>
    <property type="match status" value="1"/>
</dbReference>
<protein>
    <submittedName>
        <fullName evidence="2">INTERNALIN B BINDING, LEUCINE RICH REPEAT.2A</fullName>
    </submittedName>
</protein>
<comment type="subcellular location">
    <subcellularLocation>
        <location evidence="1">Cell envelope</location>
    </subcellularLocation>
</comment>
<organism evidence="2">
    <name type="scientific">Siphoviridae sp. ctFn287</name>
    <dbReference type="NCBI Taxonomy" id="2826215"/>
    <lineage>
        <taxon>Viruses</taxon>
        <taxon>Duplodnaviria</taxon>
        <taxon>Heunggongvirae</taxon>
        <taxon>Uroviricota</taxon>
        <taxon>Caudoviricetes</taxon>
    </lineage>
</organism>
<reference evidence="2" key="1">
    <citation type="journal article" date="2021" name="Proc. Natl. Acad. Sci. U.S.A.">
        <title>A Catalog of Tens of Thousands of Viruses from Human Metagenomes Reveals Hidden Associations with Chronic Diseases.</title>
        <authorList>
            <person name="Tisza M.J."/>
            <person name="Buck C.B."/>
        </authorList>
    </citation>
    <scope>NUCLEOTIDE SEQUENCE</scope>
    <source>
        <strain evidence="2">CtFn287</strain>
    </source>
</reference>
<name>A0A8S5LVJ6_9CAUD</name>
<sequence length="227" mass="26216">MDKMYEKSSTNPIKLTINGQEIPNLSSYSYFDAKSFFKEPSRSTMGRINKLNSYATFLVPRLRFEFKFMPIGAYRVLMKLIKEYNEFIVVAYDIVEDRYVTKKMYFKPKDFPKIYTKSLETLAIQNESFELVGTNADEDVLSLIYNKNIENDTTTSGLEFHYGEEITIGDYDTDISSNDPKTWTRTGYKMTGWNTMADGSGTRYVTNSVVRLTVTTILYAQWEAVDG</sequence>
<evidence type="ECO:0000256" key="1">
    <source>
        <dbReference type="ARBA" id="ARBA00004196"/>
    </source>
</evidence>
<dbReference type="Pfam" id="PF09479">
    <property type="entry name" value="Flg_new"/>
    <property type="match status" value="1"/>
</dbReference>